<evidence type="ECO:0000259" key="2">
    <source>
        <dbReference type="Pfam" id="PF07993"/>
    </source>
</evidence>
<dbReference type="GO" id="GO:0035336">
    <property type="term" value="P:long-chain fatty-acyl-CoA metabolic process"/>
    <property type="evidence" value="ECO:0007669"/>
    <property type="project" value="TreeGrafter"/>
</dbReference>
<gene>
    <name evidence="3" type="ORF">H6P81_001766</name>
</gene>
<dbReference type="PANTHER" id="PTHR11011:SF99">
    <property type="entry name" value="FATTY ACYL-COA REDUCTASE 3"/>
    <property type="match status" value="1"/>
</dbReference>
<keyword evidence="4" id="KW-1185">Reference proteome</keyword>
<comment type="similarity">
    <text evidence="1">Belongs to the fatty acyl-CoA reductase family.</text>
</comment>
<dbReference type="GO" id="GO:0010345">
    <property type="term" value="P:suberin biosynthetic process"/>
    <property type="evidence" value="ECO:0007669"/>
    <property type="project" value="TreeGrafter"/>
</dbReference>
<feature type="domain" description="Thioester reductase (TE)" evidence="2">
    <location>
        <begin position="18"/>
        <end position="319"/>
    </location>
</feature>
<organism evidence="3 4">
    <name type="scientific">Aristolochia fimbriata</name>
    <name type="common">White veined hardy Dutchman's pipe vine</name>
    <dbReference type="NCBI Taxonomy" id="158543"/>
    <lineage>
        <taxon>Eukaryota</taxon>
        <taxon>Viridiplantae</taxon>
        <taxon>Streptophyta</taxon>
        <taxon>Embryophyta</taxon>
        <taxon>Tracheophyta</taxon>
        <taxon>Spermatophyta</taxon>
        <taxon>Magnoliopsida</taxon>
        <taxon>Magnoliidae</taxon>
        <taxon>Piperales</taxon>
        <taxon>Aristolochiaceae</taxon>
        <taxon>Aristolochia</taxon>
    </lineage>
</organism>
<keyword evidence="1" id="KW-0560">Oxidoreductase</keyword>
<keyword evidence="1" id="KW-0521">NADP</keyword>
<dbReference type="SUPFAM" id="SSF51735">
    <property type="entry name" value="NAD(P)-binding Rossmann-fold domains"/>
    <property type="match status" value="1"/>
</dbReference>
<dbReference type="EMBL" id="JAINDJ010000002">
    <property type="protein sequence ID" value="KAG9457258.1"/>
    <property type="molecule type" value="Genomic_DNA"/>
</dbReference>
<dbReference type="InterPro" id="IPR026055">
    <property type="entry name" value="FAR"/>
</dbReference>
<evidence type="ECO:0000256" key="1">
    <source>
        <dbReference type="RuleBase" id="RU363097"/>
    </source>
</evidence>
<dbReference type="GO" id="GO:0080019">
    <property type="term" value="F:alcohol-forming very long-chain fatty acyl-CoA reductase activity"/>
    <property type="evidence" value="ECO:0007669"/>
    <property type="project" value="InterPro"/>
</dbReference>
<dbReference type="InterPro" id="IPR013120">
    <property type="entry name" value="FAR_NAD-bd"/>
</dbReference>
<name>A0AAV7F8H1_ARIFI</name>
<proteinExistence type="inferred from homology"/>
<reference evidence="3 4" key="1">
    <citation type="submission" date="2021-07" db="EMBL/GenBank/DDBJ databases">
        <title>The Aristolochia fimbriata genome: insights into angiosperm evolution, floral development and chemical biosynthesis.</title>
        <authorList>
            <person name="Jiao Y."/>
        </authorList>
    </citation>
    <scope>NUCLEOTIDE SEQUENCE [LARGE SCALE GENOMIC DNA]</scope>
    <source>
        <strain evidence="3">IBCAS-2021</strain>
        <tissue evidence="3">Leaf</tissue>
    </source>
</reference>
<keyword evidence="1" id="KW-0444">Lipid biosynthesis</keyword>
<dbReference type="InterPro" id="IPR036291">
    <property type="entry name" value="NAD(P)-bd_dom_sf"/>
</dbReference>
<dbReference type="Pfam" id="PF07993">
    <property type="entry name" value="NAD_binding_4"/>
    <property type="match status" value="1"/>
</dbReference>
<evidence type="ECO:0000313" key="4">
    <source>
        <dbReference type="Proteomes" id="UP000825729"/>
    </source>
</evidence>
<dbReference type="CDD" id="cd05236">
    <property type="entry name" value="FAR-N_SDR_e"/>
    <property type="match status" value="1"/>
</dbReference>
<keyword evidence="1" id="KW-0443">Lipid metabolism</keyword>
<comment type="caution">
    <text evidence="3">The sequence shown here is derived from an EMBL/GenBank/DDBJ whole genome shotgun (WGS) entry which is preliminary data.</text>
</comment>
<dbReference type="GO" id="GO:0102965">
    <property type="term" value="F:alcohol-forming long-chain fatty acyl-CoA reductase activity"/>
    <property type="evidence" value="ECO:0007669"/>
    <property type="project" value="UniProtKB-EC"/>
</dbReference>
<dbReference type="AlphaFoldDB" id="A0AAV7F8H1"/>
<comment type="function">
    <text evidence="1">Catalyzes the reduction of fatty acyl-CoA to fatty alcohols.</text>
</comment>
<evidence type="ECO:0000313" key="3">
    <source>
        <dbReference type="EMBL" id="KAG9457258.1"/>
    </source>
</evidence>
<sequence>MENDISIEEYLHGKSILVTGSTGYLAKIFVEKVLRIQPEVKRIYLLIRAPSEVTAAQRLETDVVSKDLFRILRDVHGDSFGSFISLKVIPIAGNTAHVNIGVDDSCVREKLFNELDVIVHSAATTSFDERYDIALSTNTFGAKNVLEFSKKCVKLGMLLHVSTAFVGGEKEGLILERPFGMGEALHGTSTIDIYKERTLVETKLKELEDNGATNEGKAVFMKELGLQRARSFGWPNTYSFTKAMAEMLLGNLKDQVPLVIVRPSVVTSTYVEPFPGWIENTRTIDAVIIPYALGKMKCFLGDPDGILDMIPGDMVVNAMLKILSTHFLRSSQHSIYHLCSSLRNPTTISNLVAWSYLYFSDHPLVGKDGNVIKVPRLLLNIHYKVPLQVFYILNFALCHLYNAKYKKLNKQYHYAKTVALLYKPYTTFKGRFDDSSSEWFRACTSKGDPKEKLYYPYVEDIKWESYFMTVHIPAVIKYLMK</sequence>
<dbReference type="PANTHER" id="PTHR11011">
    <property type="entry name" value="MALE STERILITY PROTEIN 2-RELATED"/>
    <property type="match status" value="1"/>
</dbReference>
<dbReference type="Proteomes" id="UP000825729">
    <property type="component" value="Unassembled WGS sequence"/>
</dbReference>
<dbReference type="Gene3D" id="3.40.50.720">
    <property type="entry name" value="NAD(P)-binding Rossmann-like Domain"/>
    <property type="match status" value="1"/>
</dbReference>
<protein>
    <recommendedName>
        <fullName evidence="1">Fatty acyl-CoA reductase</fullName>
        <ecNumber evidence="1">1.2.1.84</ecNumber>
    </recommendedName>
</protein>
<comment type="catalytic activity">
    <reaction evidence="1">
        <text>a long-chain fatty acyl-CoA + 2 NADPH + 2 H(+) = a long-chain primary fatty alcohol + 2 NADP(+) + CoA</text>
        <dbReference type="Rhea" id="RHEA:52716"/>
        <dbReference type="ChEBI" id="CHEBI:15378"/>
        <dbReference type="ChEBI" id="CHEBI:57287"/>
        <dbReference type="ChEBI" id="CHEBI:57783"/>
        <dbReference type="ChEBI" id="CHEBI:58349"/>
        <dbReference type="ChEBI" id="CHEBI:77396"/>
        <dbReference type="ChEBI" id="CHEBI:83139"/>
        <dbReference type="EC" id="1.2.1.84"/>
    </reaction>
</comment>
<dbReference type="EC" id="1.2.1.84" evidence="1"/>
<accession>A0AAV7F8H1</accession>